<evidence type="ECO:0000313" key="1">
    <source>
        <dbReference type="EMBL" id="KAK4234863.1"/>
    </source>
</evidence>
<sequence>MSEGGVIDEGLDWEGIEAKHIFTKSAVIKSEEGCECYETMPPAPQAPVKKEE</sequence>
<evidence type="ECO:0000313" key="2">
    <source>
        <dbReference type="Proteomes" id="UP001303760"/>
    </source>
</evidence>
<name>A0AAN7C5K7_9PEZI</name>
<accession>A0AAN7C5K7</accession>
<gene>
    <name evidence="1" type="ORF">C8A03DRAFT_37335</name>
</gene>
<dbReference type="AlphaFoldDB" id="A0AAN7C5K7"/>
<proteinExistence type="predicted"/>
<comment type="caution">
    <text evidence="1">The sequence shown here is derived from an EMBL/GenBank/DDBJ whole genome shotgun (WGS) entry which is preliminary data.</text>
</comment>
<dbReference type="EMBL" id="MU860320">
    <property type="protein sequence ID" value="KAK4234863.1"/>
    <property type="molecule type" value="Genomic_DNA"/>
</dbReference>
<organism evidence="1 2">
    <name type="scientific">Achaetomium macrosporum</name>
    <dbReference type="NCBI Taxonomy" id="79813"/>
    <lineage>
        <taxon>Eukaryota</taxon>
        <taxon>Fungi</taxon>
        <taxon>Dikarya</taxon>
        <taxon>Ascomycota</taxon>
        <taxon>Pezizomycotina</taxon>
        <taxon>Sordariomycetes</taxon>
        <taxon>Sordariomycetidae</taxon>
        <taxon>Sordariales</taxon>
        <taxon>Chaetomiaceae</taxon>
        <taxon>Achaetomium</taxon>
    </lineage>
</organism>
<keyword evidence="2" id="KW-1185">Reference proteome</keyword>
<reference evidence="1" key="2">
    <citation type="submission" date="2023-05" db="EMBL/GenBank/DDBJ databases">
        <authorList>
            <consortium name="Lawrence Berkeley National Laboratory"/>
            <person name="Steindorff A."/>
            <person name="Hensen N."/>
            <person name="Bonometti L."/>
            <person name="Westerberg I."/>
            <person name="Brannstrom I.O."/>
            <person name="Guillou S."/>
            <person name="Cros-Aarteil S."/>
            <person name="Calhoun S."/>
            <person name="Haridas S."/>
            <person name="Kuo A."/>
            <person name="Mondo S."/>
            <person name="Pangilinan J."/>
            <person name="Riley R."/>
            <person name="Labutti K."/>
            <person name="Andreopoulos B."/>
            <person name="Lipzen A."/>
            <person name="Chen C."/>
            <person name="Yanf M."/>
            <person name="Daum C."/>
            <person name="Ng V."/>
            <person name="Clum A."/>
            <person name="Ohm R."/>
            <person name="Martin F."/>
            <person name="Silar P."/>
            <person name="Natvig D."/>
            <person name="Lalanne C."/>
            <person name="Gautier V."/>
            <person name="Ament-Velasquez S.L."/>
            <person name="Kruys A."/>
            <person name="Hutchinson M.I."/>
            <person name="Powell A.J."/>
            <person name="Barry K."/>
            <person name="Miller A.N."/>
            <person name="Grigoriev I.V."/>
            <person name="Debuchy R."/>
            <person name="Gladieux P."/>
            <person name="Thoren M.H."/>
            <person name="Johannesson H."/>
        </authorList>
    </citation>
    <scope>NUCLEOTIDE SEQUENCE</scope>
    <source>
        <strain evidence="1">CBS 532.94</strain>
    </source>
</reference>
<dbReference type="Proteomes" id="UP001303760">
    <property type="component" value="Unassembled WGS sequence"/>
</dbReference>
<protein>
    <submittedName>
        <fullName evidence="1">Uncharacterized protein</fullName>
    </submittedName>
</protein>
<reference evidence="1" key="1">
    <citation type="journal article" date="2023" name="Mol. Phylogenet. Evol.">
        <title>Genome-scale phylogeny and comparative genomics of the fungal order Sordariales.</title>
        <authorList>
            <person name="Hensen N."/>
            <person name="Bonometti L."/>
            <person name="Westerberg I."/>
            <person name="Brannstrom I.O."/>
            <person name="Guillou S."/>
            <person name="Cros-Aarteil S."/>
            <person name="Calhoun S."/>
            <person name="Haridas S."/>
            <person name="Kuo A."/>
            <person name="Mondo S."/>
            <person name="Pangilinan J."/>
            <person name="Riley R."/>
            <person name="LaButti K."/>
            <person name="Andreopoulos B."/>
            <person name="Lipzen A."/>
            <person name="Chen C."/>
            <person name="Yan M."/>
            <person name="Daum C."/>
            <person name="Ng V."/>
            <person name="Clum A."/>
            <person name="Steindorff A."/>
            <person name="Ohm R.A."/>
            <person name="Martin F."/>
            <person name="Silar P."/>
            <person name="Natvig D.O."/>
            <person name="Lalanne C."/>
            <person name="Gautier V."/>
            <person name="Ament-Velasquez S.L."/>
            <person name="Kruys A."/>
            <person name="Hutchinson M.I."/>
            <person name="Powell A.J."/>
            <person name="Barry K."/>
            <person name="Miller A.N."/>
            <person name="Grigoriev I.V."/>
            <person name="Debuchy R."/>
            <person name="Gladieux P."/>
            <person name="Hiltunen Thoren M."/>
            <person name="Johannesson H."/>
        </authorList>
    </citation>
    <scope>NUCLEOTIDE SEQUENCE</scope>
    <source>
        <strain evidence="1">CBS 532.94</strain>
    </source>
</reference>